<evidence type="ECO:0000256" key="1">
    <source>
        <dbReference type="SAM" id="MobiDB-lite"/>
    </source>
</evidence>
<evidence type="ECO:0000313" key="3">
    <source>
        <dbReference type="EMBL" id="TEB13730.1"/>
    </source>
</evidence>
<dbReference type="Proteomes" id="UP000297597">
    <property type="component" value="Unassembled WGS sequence"/>
</dbReference>
<accession>A0A4Y7RYA2</accession>
<evidence type="ECO:0000313" key="4">
    <source>
        <dbReference type="Proteomes" id="UP000297597"/>
    </source>
</evidence>
<feature type="compositionally biased region" description="Polar residues" evidence="1">
    <location>
        <begin position="182"/>
        <end position="199"/>
    </location>
</feature>
<organism evidence="3 4">
    <name type="scientific">Pelotomaculum propionicicum</name>
    <dbReference type="NCBI Taxonomy" id="258475"/>
    <lineage>
        <taxon>Bacteria</taxon>
        <taxon>Bacillati</taxon>
        <taxon>Bacillota</taxon>
        <taxon>Clostridia</taxon>
        <taxon>Eubacteriales</taxon>
        <taxon>Desulfotomaculaceae</taxon>
        <taxon>Pelotomaculum</taxon>
    </lineage>
</organism>
<feature type="region of interest" description="Disordered" evidence="1">
    <location>
        <begin position="118"/>
        <end position="209"/>
    </location>
</feature>
<dbReference type="AlphaFoldDB" id="A0A4Y7RYA2"/>
<reference evidence="3 4" key="1">
    <citation type="journal article" date="2018" name="Environ. Microbiol.">
        <title>Novel energy conservation strategies and behaviour of Pelotomaculum schinkii driving syntrophic propionate catabolism.</title>
        <authorList>
            <person name="Hidalgo-Ahumada C.A.P."/>
            <person name="Nobu M.K."/>
            <person name="Narihiro T."/>
            <person name="Tamaki H."/>
            <person name="Liu W.T."/>
            <person name="Kamagata Y."/>
            <person name="Stams A.J.M."/>
            <person name="Imachi H."/>
            <person name="Sousa D.Z."/>
        </authorList>
    </citation>
    <scope>NUCLEOTIDE SEQUENCE [LARGE SCALE GENOMIC DNA]</scope>
    <source>
        <strain evidence="3 4">MGP</strain>
    </source>
</reference>
<keyword evidence="2" id="KW-1133">Transmembrane helix</keyword>
<keyword evidence="4" id="KW-1185">Reference proteome</keyword>
<protein>
    <submittedName>
        <fullName evidence="3">Uncharacterized protein</fullName>
    </submittedName>
</protein>
<comment type="caution">
    <text evidence="3">The sequence shown here is derived from an EMBL/GenBank/DDBJ whole genome shotgun (WGS) entry which is preliminary data.</text>
</comment>
<feature type="compositionally biased region" description="Low complexity" evidence="1">
    <location>
        <begin position="148"/>
        <end position="158"/>
    </location>
</feature>
<evidence type="ECO:0000256" key="2">
    <source>
        <dbReference type="SAM" id="Phobius"/>
    </source>
</evidence>
<keyword evidence="2" id="KW-0812">Transmembrane</keyword>
<keyword evidence="2" id="KW-0472">Membrane</keyword>
<dbReference type="EMBL" id="QFFZ01000001">
    <property type="protein sequence ID" value="TEB13730.1"/>
    <property type="molecule type" value="Genomic_DNA"/>
</dbReference>
<feature type="compositionally biased region" description="Polar residues" evidence="1">
    <location>
        <begin position="126"/>
        <end position="142"/>
    </location>
</feature>
<gene>
    <name evidence="3" type="ORF">Pmgp_00136</name>
</gene>
<dbReference type="RefSeq" id="WP_134212040.1">
    <property type="nucleotide sequence ID" value="NZ_QFFZ01000001.1"/>
</dbReference>
<name>A0A4Y7RYA2_9FIRM</name>
<feature type="transmembrane region" description="Helical" evidence="2">
    <location>
        <begin position="21"/>
        <end position="40"/>
    </location>
</feature>
<proteinExistence type="predicted"/>
<sequence length="209" mass="21750">MIRPERELRTLKRKEFLRRKQIVISLIMAVIFIGGGYWLGQIKEKAAGQLKEESKNGKLNVRVSGAVLQPGTYHTSPGSTVLEVVFLASPAEEADLDALNLAAEVYDGQEIIVPLKPADQTGPAANESQPVKQGGSDSSGSPGRNVFSPPSGTSSKGSGATGQNGSSSATPAPAQAPAPTPDTGSKSPVYGTEQQSGVSSKVYDSKKGN</sequence>